<organism evidence="1">
    <name type="scientific">uncultured marine group II/III euryarchaeote AD1000_57_F12</name>
    <dbReference type="NCBI Taxonomy" id="1457788"/>
    <lineage>
        <taxon>Archaea</taxon>
        <taxon>Methanobacteriati</taxon>
        <taxon>Methanobacteriota</taxon>
        <taxon>environmental samples</taxon>
    </lineage>
</organism>
<protein>
    <submittedName>
        <fullName evidence="1">Uncharacterized protein</fullName>
    </submittedName>
</protein>
<name>A0A075G016_9EURY</name>
<evidence type="ECO:0000313" key="1">
    <source>
        <dbReference type="EMBL" id="AIE95111.1"/>
    </source>
</evidence>
<accession>A0A075G016</accession>
<sequence>MMKNNLRIVYPACGRDFWNGGGLGGSLHLIRDAIHGEGAITDEVPTSLDIVYCDIDPNIDLHRVRREVNRLFSLPNRPNHRRERNLLESTTQLHFGPPPTQEGFLFEHPEGEWKRNTWALEMVGQVQDVIIRFRYFSAGYQQVMNYLYSTGWTLGEDDVILLGSNWRYYGEGGQNLHTIFQAPLNKFFNGKTKVITRFTTRRYHQGFWEPEIIH</sequence>
<dbReference type="EMBL" id="KF900440">
    <property type="protein sequence ID" value="AIE95111.1"/>
    <property type="molecule type" value="Genomic_DNA"/>
</dbReference>
<dbReference type="AlphaFoldDB" id="A0A075G016"/>
<reference evidence="1" key="1">
    <citation type="journal article" date="2014" name="Genome Biol. Evol.">
        <title>Pangenome evidence for extensive interdomain horizontal transfer affecting lineage core and shell genes in uncultured planktonic thaumarchaeota and euryarchaeota.</title>
        <authorList>
            <person name="Deschamps P."/>
            <person name="Zivanovic Y."/>
            <person name="Moreira D."/>
            <person name="Rodriguez-Valera F."/>
            <person name="Lopez-Garcia P."/>
        </authorList>
    </citation>
    <scope>NUCLEOTIDE SEQUENCE</scope>
</reference>
<proteinExistence type="predicted"/>